<dbReference type="KEGG" id="ssl:SS1G_11746"/>
<reference evidence="4" key="1">
    <citation type="journal article" date="2011" name="PLoS Genet.">
        <title>Genomic analysis of the necrotrophic fungal pathogens Sclerotinia sclerotiorum and Botrytis cinerea.</title>
        <authorList>
            <person name="Amselem J."/>
            <person name="Cuomo C.A."/>
            <person name="van Kan J.A."/>
            <person name="Viaud M."/>
            <person name="Benito E.P."/>
            <person name="Couloux A."/>
            <person name="Coutinho P.M."/>
            <person name="de Vries R.P."/>
            <person name="Dyer P.S."/>
            <person name="Fillinger S."/>
            <person name="Fournier E."/>
            <person name="Gout L."/>
            <person name="Hahn M."/>
            <person name="Kohn L."/>
            <person name="Lapalu N."/>
            <person name="Plummer K.M."/>
            <person name="Pradier J.M."/>
            <person name="Quevillon E."/>
            <person name="Sharon A."/>
            <person name="Simon A."/>
            <person name="ten Have A."/>
            <person name="Tudzynski B."/>
            <person name="Tudzynski P."/>
            <person name="Wincker P."/>
            <person name="Andrew M."/>
            <person name="Anthouard V."/>
            <person name="Beever R.E."/>
            <person name="Beffa R."/>
            <person name="Benoit I."/>
            <person name="Bouzid O."/>
            <person name="Brault B."/>
            <person name="Chen Z."/>
            <person name="Choquer M."/>
            <person name="Collemare J."/>
            <person name="Cotton P."/>
            <person name="Danchin E.G."/>
            <person name="Da Silva C."/>
            <person name="Gautier A."/>
            <person name="Giraud C."/>
            <person name="Giraud T."/>
            <person name="Gonzalez C."/>
            <person name="Grossetete S."/>
            <person name="Guldener U."/>
            <person name="Henrissat B."/>
            <person name="Howlett B.J."/>
            <person name="Kodira C."/>
            <person name="Kretschmer M."/>
            <person name="Lappartient A."/>
            <person name="Leroch M."/>
            <person name="Levis C."/>
            <person name="Mauceli E."/>
            <person name="Neuveglise C."/>
            <person name="Oeser B."/>
            <person name="Pearson M."/>
            <person name="Poulain J."/>
            <person name="Poussereau N."/>
            <person name="Quesneville H."/>
            <person name="Rascle C."/>
            <person name="Schumacher J."/>
            <person name="Segurens B."/>
            <person name="Sexton A."/>
            <person name="Silva E."/>
            <person name="Sirven C."/>
            <person name="Soanes D.M."/>
            <person name="Talbot N.J."/>
            <person name="Templeton M."/>
            <person name="Yandava C."/>
            <person name="Yarden O."/>
            <person name="Zeng Q."/>
            <person name="Rollins J.A."/>
            <person name="Lebrun M.H."/>
            <person name="Dickman M."/>
        </authorList>
    </citation>
    <scope>NUCLEOTIDE SEQUENCE [LARGE SCALE GENOMIC DNA]</scope>
    <source>
        <strain evidence="4">ATCC 18683 / 1980 / Ss-1</strain>
    </source>
</reference>
<protein>
    <submittedName>
        <fullName evidence="3">Uncharacterized protein</fullName>
    </submittedName>
</protein>
<dbReference type="OMA" id="TMMDHVE"/>
<dbReference type="AlphaFoldDB" id="A7F3A0"/>
<feature type="region of interest" description="Disordered" evidence="2">
    <location>
        <begin position="1"/>
        <end position="50"/>
    </location>
</feature>
<proteinExistence type="predicted"/>
<name>A7F3A0_SCLS1</name>
<feature type="coiled-coil region" evidence="1">
    <location>
        <begin position="147"/>
        <end position="181"/>
    </location>
</feature>
<feature type="region of interest" description="Disordered" evidence="2">
    <location>
        <begin position="237"/>
        <end position="281"/>
    </location>
</feature>
<accession>A7F3A0</accession>
<feature type="compositionally biased region" description="Polar residues" evidence="2">
    <location>
        <begin position="237"/>
        <end position="261"/>
    </location>
</feature>
<dbReference type="RefSeq" id="XP_001586717.1">
    <property type="nucleotide sequence ID" value="XM_001586667.1"/>
</dbReference>
<dbReference type="Proteomes" id="UP000001312">
    <property type="component" value="Unassembled WGS sequence"/>
</dbReference>
<gene>
    <name evidence="3" type="ORF">SS1G_11746</name>
</gene>
<organism evidence="3 4">
    <name type="scientific">Sclerotinia sclerotiorum (strain ATCC 18683 / 1980 / Ss-1)</name>
    <name type="common">White mold</name>
    <name type="synonym">Whetzelinia sclerotiorum</name>
    <dbReference type="NCBI Taxonomy" id="665079"/>
    <lineage>
        <taxon>Eukaryota</taxon>
        <taxon>Fungi</taxon>
        <taxon>Dikarya</taxon>
        <taxon>Ascomycota</taxon>
        <taxon>Pezizomycotina</taxon>
        <taxon>Leotiomycetes</taxon>
        <taxon>Helotiales</taxon>
        <taxon>Sclerotiniaceae</taxon>
        <taxon>Sclerotinia</taxon>
    </lineage>
</organism>
<keyword evidence="4" id="KW-1185">Reference proteome</keyword>
<sequence length="309" mass="34800">MPHVVSQMQPKERPEQSYNYKQKLIKPAISQDNLRSPRGQRHQNANSVAPTLSLLVPPQSTWKYTSGRQQLKHFSPDRLTPVSAVDSVFELPWAATSRSQNSAISSFIAELEDTSPGAVQPQNPSMDSKYPISPTLSLHAITAIDAINDFEVENKRLLERAIAAEKAAKRLEEQNMDLRRQVNYCMGQHRPRTAPSQITFQNPRKRGTEYSTKTPLSAFNTMMDHVETDYLQTPINTPTPFPRRNSSLPTQSPVSQQSKITPNRLGPNGFIPSRRPPPIPEGTKVSLYRIQSRHPDMSDNQNFFGGFKA</sequence>
<dbReference type="GeneID" id="5483063"/>
<keyword evidence="1" id="KW-0175">Coiled coil</keyword>
<dbReference type="InParanoid" id="A7F3A0"/>
<evidence type="ECO:0000256" key="2">
    <source>
        <dbReference type="SAM" id="MobiDB-lite"/>
    </source>
</evidence>
<evidence type="ECO:0000256" key="1">
    <source>
        <dbReference type="SAM" id="Coils"/>
    </source>
</evidence>
<evidence type="ECO:0000313" key="4">
    <source>
        <dbReference type="Proteomes" id="UP000001312"/>
    </source>
</evidence>
<dbReference type="EMBL" id="CH476640">
    <property type="protein sequence ID" value="EDN97221.1"/>
    <property type="molecule type" value="Genomic_DNA"/>
</dbReference>
<evidence type="ECO:0000313" key="3">
    <source>
        <dbReference type="EMBL" id="EDN97221.1"/>
    </source>
</evidence>